<protein>
    <submittedName>
        <fullName evidence="2">Uncharacterized protein</fullName>
    </submittedName>
</protein>
<evidence type="ECO:0000256" key="1">
    <source>
        <dbReference type="SAM" id="MobiDB-lite"/>
    </source>
</evidence>
<proteinExistence type="predicted"/>
<organism evidence="2 3">
    <name type="scientific">Planctopirus hydrillae</name>
    <dbReference type="NCBI Taxonomy" id="1841610"/>
    <lineage>
        <taxon>Bacteria</taxon>
        <taxon>Pseudomonadati</taxon>
        <taxon>Planctomycetota</taxon>
        <taxon>Planctomycetia</taxon>
        <taxon>Planctomycetales</taxon>
        <taxon>Planctomycetaceae</taxon>
        <taxon>Planctopirus</taxon>
    </lineage>
</organism>
<dbReference type="AlphaFoldDB" id="A0A1C3E407"/>
<gene>
    <name evidence="2" type="ORF">A6X21_14005</name>
</gene>
<dbReference type="STRING" id="1841610.A6X21_14005"/>
<evidence type="ECO:0000313" key="3">
    <source>
        <dbReference type="Proteomes" id="UP000094828"/>
    </source>
</evidence>
<dbReference type="OrthoDB" id="211402at2"/>
<feature type="region of interest" description="Disordered" evidence="1">
    <location>
        <begin position="68"/>
        <end position="157"/>
    </location>
</feature>
<evidence type="ECO:0000313" key="2">
    <source>
        <dbReference type="EMBL" id="ODA27981.1"/>
    </source>
</evidence>
<feature type="compositionally biased region" description="Low complexity" evidence="1">
    <location>
        <begin position="98"/>
        <end position="112"/>
    </location>
</feature>
<sequence>MRASSQGSFTTLLLLVPVLAVPLFAIFGLPEISTDTHQTSLEEEFPELSDVTPLASDAKAFDAGALSSNTSSALPASTAPLTEHPEGVAGNSEPPLWSNNQGSNNQGSNNQNPPDQKEPGITPADAGAMAWADTTSPPAGTAPRTLPNASTAPLNHSELNGMIHGEFAEQEIDGTSAKGVIPAGNTEITVTPQPPGKMSGKKSSREKPADTPPLTWQDAVQRLHALQIRNFRLEPGAEPSVFVFICSYTPADNPRISYRFEAEANEPLKAVEKVLQQIEEWSSSR</sequence>
<dbReference type="RefSeq" id="WP_068853015.1">
    <property type="nucleotide sequence ID" value="NZ_LYDR01000158.1"/>
</dbReference>
<dbReference type="Proteomes" id="UP000094828">
    <property type="component" value="Unassembled WGS sequence"/>
</dbReference>
<reference evidence="2 3" key="1">
    <citation type="submission" date="2016-05" db="EMBL/GenBank/DDBJ databases">
        <title>Genomic and physiological characterization of Planctopirus sp. isolated from fresh water lake.</title>
        <authorList>
            <person name="Subhash Y."/>
            <person name="Ramana C."/>
        </authorList>
    </citation>
    <scope>NUCLEOTIDE SEQUENCE [LARGE SCALE GENOMIC DNA]</scope>
    <source>
        <strain evidence="2 3">JC280</strain>
    </source>
</reference>
<dbReference type="EMBL" id="LYDR01000158">
    <property type="protein sequence ID" value="ODA27981.1"/>
    <property type="molecule type" value="Genomic_DNA"/>
</dbReference>
<accession>A0A1C3E407</accession>
<comment type="caution">
    <text evidence="2">The sequence shown here is derived from an EMBL/GenBank/DDBJ whole genome shotgun (WGS) entry which is preliminary data.</text>
</comment>
<keyword evidence="3" id="KW-1185">Reference proteome</keyword>
<feature type="compositionally biased region" description="Polar residues" evidence="1">
    <location>
        <begin position="147"/>
        <end position="157"/>
    </location>
</feature>
<feature type="region of interest" description="Disordered" evidence="1">
    <location>
        <begin position="179"/>
        <end position="213"/>
    </location>
</feature>
<name>A0A1C3E407_9PLAN</name>